<evidence type="ECO:0000313" key="11">
    <source>
        <dbReference type="Proteomes" id="UP000504606"/>
    </source>
</evidence>
<keyword evidence="8 10" id="KW-1133">Transmembrane helix</keyword>
<sequence>MSSPTSVDSFRGAAALTLLGLLVLRWAVALHPYSGEKKPPMYGDYEAQRHWMEVTHNLPVEEWYFNTTDNDLMYWGLDYPPLTAYHSKLCGFVASFIDKSFVALKTSRGFESYEHKLFMRWTVILSDLLVLIPSVWLYFAKNLRSADDTSLVWIFLVLSHPGLLLIDHGHFQYNGVSIGFTIAATAALLRKRTLLGSVLFVLALSFKQMSLYYALPFFFYLLGTSLEGGIVRGLPKVATLGMVVLATFSIVWLPFVSQLSQLQQVFCRLFPIARGVFEDKVSNVWCAINIVIKLKNMFSNEEMAAVCLLSTLIAVLPSCLDLVFRPHRNKFVYGLINSSLAFFLFSFQVHEKSILLAAIPVSLIVPSDPFMSMWFTAISSFSMLPLLWKDGLLIPTLALSLFHIVATTLMVNVLQSPIQRPQKASDQNLSNVWWWAAFFASMTGCVVLTILSVFVKPPNKLPDLFPLLMSVYSCLHFVIFLLYFNYKQMSVNGVSLQSSSESKKQK</sequence>
<reference evidence="12" key="1">
    <citation type="submission" date="2025-08" db="UniProtKB">
        <authorList>
            <consortium name="RefSeq"/>
        </authorList>
    </citation>
    <scope>IDENTIFICATION</scope>
    <source>
        <tissue evidence="12">Whole organism</tissue>
    </source>
</reference>
<dbReference type="UniPathway" id="UPA00378"/>
<dbReference type="RefSeq" id="XP_026278853.1">
    <property type="nucleotide sequence ID" value="XM_026423068.2"/>
</dbReference>
<feature type="transmembrane region" description="Helical" evidence="10">
    <location>
        <begin position="172"/>
        <end position="189"/>
    </location>
</feature>
<keyword evidence="11" id="KW-1185">Reference proteome</keyword>
<dbReference type="InterPro" id="IPR004856">
    <property type="entry name" value="Glyco_trans_ALG6/ALG8"/>
</dbReference>
<dbReference type="GO" id="GO:0005789">
    <property type="term" value="C:endoplasmic reticulum membrane"/>
    <property type="evidence" value="ECO:0007669"/>
    <property type="project" value="UniProtKB-SubCell"/>
</dbReference>
<dbReference type="GO" id="GO:0042281">
    <property type="term" value="F:dolichyl pyrophosphate Man9GlcNAc2 alpha-1,3-glucosyltransferase activity"/>
    <property type="evidence" value="ECO:0007669"/>
    <property type="project" value="TreeGrafter"/>
</dbReference>
<evidence type="ECO:0000313" key="12">
    <source>
        <dbReference type="RefSeq" id="XP_026278853.1"/>
    </source>
</evidence>
<feature type="transmembrane region" description="Helical" evidence="10">
    <location>
        <begin position="432"/>
        <end position="455"/>
    </location>
</feature>
<gene>
    <name evidence="12" type="primary">LOC113206821</name>
</gene>
<accession>A0A6J1SDV2</accession>
<feature type="transmembrane region" description="Helical" evidence="10">
    <location>
        <begin position="118"/>
        <end position="139"/>
    </location>
</feature>
<dbReference type="CTD" id="34409"/>
<dbReference type="OrthoDB" id="4983at2759"/>
<evidence type="ECO:0000256" key="8">
    <source>
        <dbReference type="ARBA" id="ARBA00022989"/>
    </source>
</evidence>
<feature type="transmembrane region" description="Helical" evidence="10">
    <location>
        <begin position="467"/>
        <end position="486"/>
    </location>
</feature>
<evidence type="ECO:0000256" key="4">
    <source>
        <dbReference type="ARBA" id="ARBA00022676"/>
    </source>
</evidence>
<evidence type="ECO:0000256" key="10">
    <source>
        <dbReference type="RuleBase" id="RU363110"/>
    </source>
</evidence>
<dbReference type="EC" id="2.4.1.-" evidence="10"/>
<evidence type="ECO:0000256" key="7">
    <source>
        <dbReference type="ARBA" id="ARBA00022824"/>
    </source>
</evidence>
<feature type="transmembrane region" description="Helical" evidence="10">
    <location>
        <begin position="210"/>
        <end position="231"/>
    </location>
</feature>
<keyword evidence="6 10" id="KW-0812">Transmembrane</keyword>
<evidence type="ECO:0000256" key="9">
    <source>
        <dbReference type="ARBA" id="ARBA00023136"/>
    </source>
</evidence>
<protein>
    <recommendedName>
        <fullName evidence="10">Alpha-1,3-glucosyltransferase</fullName>
        <ecNumber evidence="10">2.4.1.-</ecNumber>
    </recommendedName>
</protein>
<feature type="transmembrane region" description="Helical" evidence="10">
    <location>
        <begin position="151"/>
        <end position="166"/>
    </location>
</feature>
<evidence type="ECO:0000256" key="6">
    <source>
        <dbReference type="ARBA" id="ARBA00022692"/>
    </source>
</evidence>
<organism evidence="11 12">
    <name type="scientific">Frankliniella occidentalis</name>
    <name type="common">Western flower thrips</name>
    <name type="synonym">Euthrips occidentalis</name>
    <dbReference type="NCBI Taxonomy" id="133901"/>
    <lineage>
        <taxon>Eukaryota</taxon>
        <taxon>Metazoa</taxon>
        <taxon>Ecdysozoa</taxon>
        <taxon>Arthropoda</taxon>
        <taxon>Hexapoda</taxon>
        <taxon>Insecta</taxon>
        <taxon>Pterygota</taxon>
        <taxon>Neoptera</taxon>
        <taxon>Paraneoptera</taxon>
        <taxon>Thysanoptera</taxon>
        <taxon>Terebrantia</taxon>
        <taxon>Thripoidea</taxon>
        <taxon>Thripidae</taxon>
        <taxon>Frankliniella</taxon>
    </lineage>
</organism>
<dbReference type="PANTHER" id="PTHR12413:SF1">
    <property type="entry name" value="DOLICHYL PYROPHOSPHATE MAN9GLCNAC2 ALPHA-1,3-GLUCOSYLTRANSFERASE"/>
    <property type="match status" value="1"/>
</dbReference>
<comment type="pathway">
    <text evidence="2 10">Protein modification; protein glycosylation.</text>
</comment>
<keyword evidence="9 10" id="KW-0472">Membrane</keyword>
<keyword evidence="7 10" id="KW-0256">Endoplasmic reticulum</keyword>
<name>A0A6J1SDV2_FRAOC</name>
<evidence type="ECO:0000256" key="3">
    <source>
        <dbReference type="ARBA" id="ARBA00008715"/>
    </source>
</evidence>
<dbReference type="PANTHER" id="PTHR12413">
    <property type="entry name" value="DOLICHYL GLYCOSYLTRANSFERASE"/>
    <property type="match status" value="1"/>
</dbReference>
<dbReference type="AlphaFoldDB" id="A0A6J1SDV2"/>
<comment type="subcellular location">
    <subcellularLocation>
        <location evidence="1 10">Endoplasmic reticulum membrane</location>
        <topology evidence="1 10">Multi-pass membrane protein</topology>
    </subcellularLocation>
</comment>
<dbReference type="Pfam" id="PF03155">
    <property type="entry name" value="Alg6_Alg8"/>
    <property type="match status" value="1"/>
</dbReference>
<dbReference type="Proteomes" id="UP000504606">
    <property type="component" value="Unplaced"/>
</dbReference>
<proteinExistence type="inferred from homology"/>
<evidence type="ECO:0000256" key="2">
    <source>
        <dbReference type="ARBA" id="ARBA00004922"/>
    </source>
</evidence>
<feature type="transmembrane region" description="Helical" evidence="10">
    <location>
        <begin position="237"/>
        <end position="256"/>
    </location>
</feature>
<keyword evidence="4 10" id="KW-0328">Glycosyltransferase</keyword>
<keyword evidence="5 10" id="KW-0808">Transferase</keyword>
<feature type="transmembrane region" description="Helical" evidence="10">
    <location>
        <begin position="330"/>
        <end position="347"/>
    </location>
</feature>
<feature type="transmembrane region" description="Helical" evidence="10">
    <location>
        <begin position="303"/>
        <end position="324"/>
    </location>
</feature>
<evidence type="ECO:0000256" key="5">
    <source>
        <dbReference type="ARBA" id="ARBA00022679"/>
    </source>
</evidence>
<comment type="similarity">
    <text evidence="3 10">Belongs to the ALG6/ALG8 glucosyltransferase family.</text>
</comment>
<dbReference type="GeneID" id="113206821"/>
<feature type="transmembrane region" description="Helical" evidence="10">
    <location>
        <begin position="392"/>
        <end position="411"/>
    </location>
</feature>
<evidence type="ECO:0000256" key="1">
    <source>
        <dbReference type="ARBA" id="ARBA00004477"/>
    </source>
</evidence>
<dbReference type="KEGG" id="foc:113206821"/>